<evidence type="ECO:0000256" key="1">
    <source>
        <dbReference type="SAM" id="MobiDB-lite"/>
    </source>
</evidence>
<gene>
    <name evidence="2" type="ORF">LVJ94_35260</name>
</gene>
<feature type="region of interest" description="Disordered" evidence="1">
    <location>
        <begin position="138"/>
        <end position="163"/>
    </location>
</feature>
<keyword evidence="3" id="KW-1185">Reference proteome</keyword>
<accession>A0ABZ2KUG7</accession>
<sequence>MQGRSTYRRPVSGGPSPPIPRLDAEAKTGLTMADQAAVPPWDVGPVAAGPPTSPRQELEERIPALLPHDLLPEVATRDPAYRDGPGARYASSQPILARKYGVLRNGQRIAPQELATGRPGLKPETLRDLKTIEELEKARDAKRDEASPPPANADAGPETESAEREAMKRVLEKLDHFDFHRFRQAMAQDPLNNEEQRALIESRLDPMEMDIGDLVMNGYVTQVIKVVPGKFEAELESMEGRTDLALKRMVLDESRALDVTSGYFLDKFQLMTLAVGLRAINKLPLPDHRDHSHKFDNTLFWGKLDRLLDQNIHVLASLTINYGWFDQRVRKLCVAVKLGNG</sequence>
<dbReference type="RefSeq" id="WP_394831788.1">
    <property type="nucleotide sequence ID" value="NZ_CP089929.1"/>
</dbReference>
<dbReference type="EMBL" id="CP089983">
    <property type="protein sequence ID" value="WXB02162.1"/>
    <property type="molecule type" value="Genomic_DNA"/>
</dbReference>
<protein>
    <submittedName>
        <fullName evidence="2">Uncharacterized protein</fullName>
    </submittedName>
</protein>
<proteinExistence type="predicted"/>
<evidence type="ECO:0000313" key="2">
    <source>
        <dbReference type="EMBL" id="WXB02162.1"/>
    </source>
</evidence>
<evidence type="ECO:0000313" key="3">
    <source>
        <dbReference type="Proteomes" id="UP001374803"/>
    </source>
</evidence>
<reference evidence="2" key="1">
    <citation type="submission" date="2021-12" db="EMBL/GenBank/DDBJ databases">
        <title>Discovery of the Pendulisporaceae a myxobacterial family with distinct sporulation behavior and unique specialized metabolism.</title>
        <authorList>
            <person name="Garcia R."/>
            <person name="Popoff A."/>
            <person name="Bader C.D."/>
            <person name="Loehr J."/>
            <person name="Walesch S."/>
            <person name="Walt C."/>
            <person name="Boldt J."/>
            <person name="Bunk B."/>
            <person name="Haeckl F.J.F.P.J."/>
            <person name="Gunesch A.P."/>
            <person name="Birkelbach J."/>
            <person name="Nuebel U."/>
            <person name="Pietschmann T."/>
            <person name="Bach T."/>
            <person name="Mueller R."/>
        </authorList>
    </citation>
    <scope>NUCLEOTIDE SEQUENCE</scope>
    <source>
        <strain evidence="2">MSr11367</strain>
    </source>
</reference>
<name>A0ABZ2KUG7_9BACT</name>
<feature type="region of interest" description="Disordered" evidence="1">
    <location>
        <begin position="1"/>
        <end position="89"/>
    </location>
</feature>
<organism evidence="2 3">
    <name type="scientific">Pendulispora rubella</name>
    <dbReference type="NCBI Taxonomy" id="2741070"/>
    <lineage>
        <taxon>Bacteria</taxon>
        <taxon>Pseudomonadati</taxon>
        <taxon>Myxococcota</taxon>
        <taxon>Myxococcia</taxon>
        <taxon>Myxococcales</taxon>
        <taxon>Sorangiineae</taxon>
        <taxon>Pendulisporaceae</taxon>
        <taxon>Pendulispora</taxon>
    </lineage>
</organism>
<dbReference type="Proteomes" id="UP001374803">
    <property type="component" value="Chromosome"/>
</dbReference>